<dbReference type="EMBL" id="RBZV01000010">
    <property type="protein sequence ID" value="RKP45289.1"/>
    <property type="molecule type" value="Genomic_DNA"/>
</dbReference>
<dbReference type="InterPro" id="IPR010862">
    <property type="entry name" value="DUF1493"/>
</dbReference>
<dbReference type="Proteomes" id="UP000280434">
    <property type="component" value="Unassembled WGS sequence"/>
</dbReference>
<evidence type="ECO:0000313" key="1">
    <source>
        <dbReference type="EMBL" id="RKP45289.1"/>
    </source>
</evidence>
<keyword evidence="2" id="KW-1185">Reference proteome</keyword>
<name>A0A494XB19_9BURK</name>
<protein>
    <submittedName>
        <fullName evidence="1">DUF1493 family protein</fullName>
    </submittedName>
</protein>
<dbReference type="RefSeq" id="WP_121280700.1">
    <property type="nucleotide sequence ID" value="NZ_RBZV01000010.1"/>
</dbReference>
<dbReference type="OrthoDB" id="9018682at2"/>
<dbReference type="AlphaFoldDB" id="A0A494XB19"/>
<organism evidence="1 2">
    <name type="scientific">Trinickia fusca</name>
    <dbReference type="NCBI Taxonomy" id="2419777"/>
    <lineage>
        <taxon>Bacteria</taxon>
        <taxon>Pseudomonadati</taxon>
        <taxon>Pseudomonadota</taxon>
        <taxon>Betaproteobacteria</taxon>
        <taxon>Burkholderiales</taxon>
        <taxon>Burkholderiaceae</taxon>
        <taxon>Trinickia</taxon>
    </lineage>
</organism>
<proteinExistence type="predicted"/>
<dbReference type="Pfam" id="PF07377">
    <property type="entry name" value="DUF1493"/>
    <property type="match status" value="1"/>
</dbReference>
<gene>
    <name evidence="1" type="ORF">D7S89_20935</name>
</gene>
<comment type="caution">
    <text evidence="1">The sequence shown here is derived from an EMBL/GenBank/DDBJ whole genome shotgun (WGS) entry which is preliminary data.</text>
</comment>
<sequence length="124" mass="13875">MQRDEAWGKLEAFAREELGKPLFGKLRLELSTRLEEDLGLTGVDAVEFIDHWVERFGITAKEFPYARYFGPEGLDVIGAIASIFSKRSRQPLVPITLGMLAEAMVAGHWDTEEIEAKAGANRSH</sequence>
<evidence type="ECO:0000313" key="2">
    <source>
        <dbReference type="Proteomes" id="UP000280434"/>
    </source>
</evidence>
<accession>A0A494XB19</accession>
<reference evidence="1 2" key="1">
    <citation type="submission" date="2018-10" db="EMBL/GenBank/DDBJ databases">
        <title>Paraburkholderia sp. 7MK8-2, isolated from soil.</title>
        <authorList>
            <person name="Gao Z.-H."/>
            <person name="Qiu L.-H."/>
        </authorList>
    </citation>
    <scope>NUCLEOTIDE SEQUENCE [LARGE SCALE GENOMIC DNA]</scope>
    <source>
        <strain evidence="1 2">7MK8-2</strain>
    </source>
</reference>